<protein>
    <submittedName>
        <fullName evidence="1">Uncharacterized protein</fullName>
    </submittedName>
</protein>
<sequence length="106" mass="12473">VDVLNESNENSVESINELCHKLFEEVDMQQERMNALITLRGEETRQVGDENLSEEMLRYEVKDNVFVYESWEQLQVEMNALEHAIYNGEDNDFPKVEMERTLVNGM</sequence>
<organism evidence="1 2">
    <name type="scientific">Taxus chinensis</name>
    <name type="common">Chinese yew</name>
    <name type="synonym">Taxus wallichiana var. chinensis</name>
    <dbReference type="NCBI Taxonomy" id="29808"/>
    <lineage>
        <taxon>Eukaryota</taxon>
        <taxon>Viridiplantae</taxon>
        <taxon>Streptophyta</taxon>
        <taxon>Embryophyta</taxon>
        <taxon>Tracheophyta</taxon>
        <taxon>Spermatophyta</taxon>
        <taxon>Pinopsida</taxon>
        <taxon>Pinidae</taxon>
        <taxon>Conifers II</taxon>
        <taxon>Cupressales</taxon>
        <taxon>Taxaceae</taxon>
        <taxon>Taxus</taxon>
    </lineage>
</organism>
<gene>
    <name evidence="1" type="ORF">KI387_042959</name>
</gene>
<feature type="non-terminal residue" evidence="1">
    <location>
        <position position="1"/>
    </location>
</feature>
<evidence type="ECO:0000313" key="1">
    <source>
        <dbReference type="EMBL" id="KAH9291854.1"/>
    </source>
</evidence>
<proteinExistence type="predicted"/>
<keyword evidence="2" id="KW-1185">Reference proteome</keyword>
<reference evidence="1 2" key="1">
    <citation type="journal article" date="2021" name="Nat. Plants">
        <title>The Taxus genome provides insights into paclitaxel biosynthesis.</title>
        <authorList>
            <person name="Xiong X."/>
            <person name="Gou J."/>
            <person name="Liao Q."/>
            <person name="Li Y."/>
            <person name="Zhou Q."/>
            <person name="Bi G."/>
            <person name="Li C."/>
            <person name="Du R."/>
            <person name="Wang X."/>
            <person name="Sun T."/>
            <person name="Guo L."/>
            <person name="Liang H."/>
            <person name="Lu P."/>
            <person name="Wu Y."/>
            <person name="Zhang Z."/>
            <person name="Ro D.K."/>
            <person name="Shang Y."/>
            <person name="Huang S."/>
            <person name="Yan J."/>
        </authorList>
    </citation>
    <scope>NUCLEOTIDE SEQUENCE [LARGE SCALE GENOMIC DNA]</scope>
    <source>
        <strain evidence="1">Ta-2019</strain>
    </source>
</reference>
<feature type="non-terminal residue" evidence="1">
    <location>
        <position position="106"/>
    </location>
</feature>
<comment type="caution">
    <text evidence="1">The sequence shown here is derived from an EMBL/GenBank/DDBJ whole genome shotgun (WGS) entry which is preliminary data.</text>
</comment>
<accession>A0AA38C6H0</accession>
<dbReference type="EMBL" id="JAHRHJ020003368">
    <property type="protein sequence ID" value="KAH9291854.1"/>
    <property type="molecule type" value="Genomic_DNA"/>
</dbReference>
<dbReference type="AlphaFoldDB" id="A0AA38C6H0"/>
<dbReference type="Proteomes" id="UP000824469">
    <property type="component" value="Unassembled WGS sequence"/>
</dbReference>
<name>A0AA38C6H0_TAXCH</name>
<evidence type="ECO:0000313" key="2">
    <source>
        <dbReference type="Proteomes" id="UP000824469"/>
    </source>
</evidence>